<organism evidence="2 3">
    <name type="scientific">Linum tenue</name>
    <dbReference type="NCBI Taxonomy" id="586396"/>
    <lineage>
        <taxon>Eukaryota</taxon>
        <taxon>Viridiplantae</taxon>
        <taxon>Streptophyta</taxon>
        <taxon>Embryophyta</taxon>
        <taxon>Tracheophyta</taxon>
        <taxon>Spermatophyta</taxon>
        <taxon>Magnoliopsida</taxon>
        <taxon>eudicotyledons</taxon>
        <taxon>Gunneridae</taxon>
        <taxon>Pentapetalae</taxon>
        <taxon>rosids</taxon>
        <taxon>fabids</taxon>
        <taxon>Malpighiales</taxon>
        <taxon>Linaceae</taxon>
        <taxon>Linum</taxon>
    </lineage>
</organism>
<evidence type="ECO:0000313" key="2">
    <source>
        <dbReference type="EMBL" id="CAI0541936.1"/>
    </source>
</evidence>
<keyword evidence="3" id="KW-1185">Reference proteome</keyword>
<name>A0AAV0QAR6_9ROSI</name>
<comment type="caution">
    <text evidence="2">The sequence shown here is derived from an EMBL/GenBank/DDBJ whole genome shotgun (WGS) entry which is preliminary data.</text>
</comment>
<proteinExistence type="predicted"/>
<gene>
    <name evidence="2" type="ORF">LITE_LOCUS42291</name>
</gene>
<protein>
    <submittedName>
        <fullName evidence="2">Uncharacterized protein</fullName>
    </submittedName>
</protein>
<feature type="non-terminal residue" evidence="2">
    <location>
        <position position="1"/>
    </location>
</feature>
<sequence length="80" mass="8458">VTCERQIPSKGQKKSLVFLYSTAAAASASPHAGRPPLSTRQSPPDTVVEEAIPVPPPYATSVQLPLLELEDCSESTPSLL</sequence>
<reference evidence="2" key="1">
    <citation type="submission" date="2022-08" db="EMBL/GenBank/DDBJ databases">
        <authorList>
            <person name="Gutierrez-Valencia J."/>
        </authorList>
    </citation>
    <scope>NUCLEOTIDE SEQUENCE</scope>
</reference>
<evidence type="ECO:0000256" key="1">
    <source>
        <dbReference type="SAM" id="MobiDB-lite"/>
    </source>
</evidence>
<dbReference type="Proteomes" id="UP001154282">
    <property type="component" value="Unassembled WGS sequence"/>
</dbReference>
<evidence type="ECO:0000313" key="3">
    <source>
        <dbReference type="Proteomes" id="UP001154282"/>
    </source>
</evidence>
<accession>A0AAV0QAR6</accession>
<dbReference type="EMBL" id="CAMGYJ010000009">
    <property type="protein sequence ID" value="CAI0541936.1"/>
    <property type="molecule type" value="Genomic_DNA"/>
</dbReference>
<feature type="region of interest" description="Disordered" evidence="1">
    <location>
        <begin position="26"/>
        <end position="52"/>
    </location>
</feature>
<dbReference type="AlphaFoldDB" id="A0AAV0QAR6"/>